<dbReference type="EMBL" id="JADCKQ010000005">
    <property type="protein sequence ID" value="MBI1493623.1"/>
    <property type="molecule type" value="Genomic_DNA"/>
</dbReference>
<name>A0A8J7IVV5_9RHOB</name>
<feature type="transmembrane region" description="Helical" evidence="1">
    <location>
        <begin position="108"/>
        <end position="127"/>
    </location>
</feature>
<feature type="transmembrane region" description="Helical" evidence="1">
    <location>
        <begin position="180"/>
        <end position="198"/>
    </location>
</feature>
<feature type="transmembrane region" description="Helical" evidence="1">
    <location>
        <begin position="147"/>
        <end position="168"/>
    </location>
</feature>
<dbReference type="Proteomes" id="UP000640583">
    <property type="component" value="Unassembled WGS sequence"/>
</dbReference>
<comment type="caution">
    <text evidence="3">The sequence shown here is derived from an EMBL/GenBank/DDBJ whole genome shotgun (WGS) entry which is preliminary data.</text>
</comment>
<dbReference type="InterPro" id="IPR043728">
    <property type="entry name" value="DUF5671"/>
</dbReference>
<evidence type="ECO:0000259" key="2">
    <source>
        <dbReference type="Pfam" id="PF18920"/>
    </source>
</evidence>
<keyword evidence="1" id="KW-0812">Transmembrane</keyword>
<organism evidence="3 4">
    <name type="scientific">Halocynthiibacter styelae</name>
    <dbReference type="NCBI Taxonomy" id="2761955"/>
    <lineage>
        <taxon>Bacteria</taxon>
        <taxon>Pseudomonadati</taxon>
        <taxon>Pseudomonadota</taxon>
        <taxon>Alphaproteobacteria</taxon>
        <taxon>Rhodobacterales</taxon>
        <taxon>Paracoccaceae</taxon>
        <taxon>Halocynthiibacter</taxon>
    </lineage>
</organism>
<keyword evidence="1" id="KW-0472">Membrane</keyword>
<reference evidence="3" key="1">
    <citation type="submission" date="2020-10" db="EMBL/GenBank/DDBJ databases">
        <title>Paenihalocynthiibacter styelae gen. nov., sp. nov., isolated from stalked sea squirt Styela clava.</title>
        <authorList>
            <person name="Kim Y.-O."/>
            <person name="Yoon J.-H."/>
        </authorList>
    </citation>
    <scope>NUCLEOTIDE SEQUENCE</scope>
    <source>
        <strain evidence="3">MYP1-1</strain>
    </source>
</reference>
<evidence type="ECO:0000313" key="4">
    <source>
        <dbReference type="Proteomes" id="UP000640583"/>
    </source>
</evidence>
<feature type="transmembrane region" description="Helical" evidence="1">
    <location>
        <begin position="66"/>
        <end position="88"/>
    </location>
</feature>
<gene>
    <name evidence="3" type="ORF">H1D41_08270</name>
</gene>
<dbReference type="RefSeq" id="WP_228848456.1">
    <property type="nucleotide sequence ID" value="NZ_JADCKQ010000005.1"/>
</dbReference>
<keyword evidence="1" id="KW-1133">Transmembrane helix</keyword>
<proteinExistence type="predicted"/>
<sequence length="208" mass="23351">MRHSDQLAEFTRDALKAGHSRADIQQALRDAGWDEQEIRQTLAAWVDSPFSPPIPRPRPQLSAREAFFYLLLFGTLGWSAWHMTTLLFQAVDAIFSDEALRAWSRSSMRFSIASLIVTTPVFLWLHLRLSRDVAAAPGKRRSPVRKWLGYLAMFTAACIILGDLVSLIYRLLQGALSMPFATKSAILAIVATAIIGYFRNQIGRDDDA</sequence>
<evidence type="ECO:0000256" key="1">
    <source>
        <dbReference type="SAM" id="Phobius"/>
    </source>
</evidence>
<protein>
    <recommendedName>
        <fullName evidence="2">DUF5671 domain-containing protein</fullName>
    </recommendedName>
</protein>
<keyword evidence="4" id="KW-1185">Reference proteome</keyword>
<dbReference type="AlphaFoldDB" id="A0A8J7IVV5"/>
<evidence type="ECO:0000313" key="3">
    <source>
        <dbReference type="EMBL" id="MBI1493623.1"/>
    </source>
</evidence>
<dbReference type="Pfam" id="PF18920">
    <property type="entry name" value="DUF5671"/>
    <property type="match status" value="1"/>
</dbReference>
<accession>A0A8J7IVV5</accession>
<feature type="domain" description="DUF5671" evidence="2">
    <location>
        <begin position="65"/>
        <end position="197"/>
    </location>
</feature>